<sequence length="77" mass="8697">MAYLTNWMETGDTFCQSLCGTSTRNSRRSLKVTASCMTLLLVLWSGKTFENLDHSQVVSRSCGNFIKARFGPYYTIT</sequence>
<proteinExistence type="predicted"/>
<keyword evidence="2" id="KW-1185">Reference proteome</keyword>
<evidence type="ECO:0000313" key="2">
    <source>
        <dbReference type="Proteomes" id="UP000053573"/>
    </source>
</evidence>
<dbReference type="Proteomes" id="UP000053573">
    <property type="component" value="Unassembled WGS sequence"/>
</dbReference>
<accession>A0A0H1B936</accession>
<comment type="caution">
    <text evidence="1">The sequence shown here is derived from an EMBL/GenBank/DDBJ whole genome shotgun (WGS) entry which is preliminary data.</text>
</comment>
<reference evidence="2" key="1">
    <citation type="journal article" date="2015" name="PLoS Genet.">
        <title>The dynamic genome and transcriptome of the human fungal pathogen Blastomyces and close relative Emmonsia.</title>
        <authorList>
            <person name="Munoz J.F."/>
            <person name="Gauthier G.M."/>
            <person name="Desjardins C.A."/>
            <person name="Gallo J.E."/>
            <person name="Holder J."/>
            <person name="Sullivan T.D."/>
            <person name="Marty A.J."/>
            <person name="Carmen J.C."/>
            <person name="Chen Z."/>
            <person name="Ding L."/>
            <person name="Gujja S."/>
            <person name="Magrini V."/>
            <person name="Misas E."/>
            <person name="Mitreva M."/>
            <person name="Priest M."/>
            <person name="Saif S."/>
            <person name="Whiston E.A."/>
            <person name="Young S."/>
            <person name="Zeng Q."/>
            <person name="Goldman W.E."/>
            <person name="Mardis E.R."/>
            <person name="Taylor J.W."/>
            <person name="McEwen J.G."/>
            <person name="Clay O.K."/>
            <person name="Klein B.S."/>
            <person name="Cuomo C.A."/>
        </authorList>
    </citation>
    <scope>NUCLEOTIDE SEQUENCE [LARGE SCALE GENOMIC DNA]</scope>
    <source>
        <strain evidence="2">UAMH 139</strain>
    </source>
</reference>
<gene>
    <name evidence="1" type="ORF">EMPG_16999</name>
</gene>
<name>A0A0H1B936_9EURO</name>
<dbReference type="EMBL" id="LDEV01002806">
    <property type="protein sequence ID" value="KLJ07522.1"/>
    <property type="molecule type" value="Genomic_DNA"/>
</dbReference>
<organism evidence="1 2">
    <name type="scientific">Blastomyces silverae</name>
    <dbReference type="NCBI Taxonomy" id="2060906"/>
    <lineage>
        <taxon>Eukaryota</taxon>
        <taxon>Fungi</taxon>
        <taxon>Dikarya</taxon>
        <taxon>Ascomycota</taxon>
        <taxon>Pezizomycotina</taxon>
        <taxon>Eurotiomycetes</taxon>
        <taxon>Eurotiomycetidae</taxon>
        <taxon>Onygenales</taxon>
        <taxon>Ajellomycetaceae</taxon>
        <taxon>Blastomyces</taxon>
    </lineage>
</organism>
<evidence type="ECO:0000313" key="1">
    <source>
        <dbReference type="EMBL" id="KLJ07522.1"/>
    </source>
</evidence>
<protein>
    <submittedName>
        <fullName evidence="1">Uncharacterized protein</fullName>
    </submittedName>
</protein>
<dbReference type="AlphaFoldDB" id="A0A0H1B936"/>